<keyword evidence="3 7" id="KW-0689">Ribosomal protein</keyword>
<comment type="subunit">
    <text evidence="5">Component of the large ribosomal subunit (LSU). Mature yeast ribosomes consist of a small (40S) and a large (60S) subunit. The 40S small subunit contains 1 molecule of ribosomal RNA (18S rRNA) and 33 different proteins (encoded by 57 genes). The large 60S subunit contains 3 rRNA molecules (25S, 5.8S and 5S rRNA) and 46 different proteins (encoded by 81 genes). The 5 acidic ribosomal P-proteins form the stalk structure of the 60S subunit. They are organized as a pentameric complex in which uL10/P0 interacts with 2 heterodimers, P1A-P2B and P1B-P2A.</text>
</comment>
<organism evidence="7 8">
    <name type="scientific">Ascoidea rubescens DSM 1968</name>
    <dbReference type="NCBI Taxonomy" id="1344418"/>
    <lineage>
        <taxon>Eukaryota</taxon>
        <taxon>Fungi</taxon>
        <taxon>Dikarya</taxon>
        <taxon>Ascomycota</taxon>
        <taxon>Saccharomycotina</taxon>
        <taxon>Saccharomycetes</taxon>
        <taxon>Ascoideaceae</taxon>
        <taxon>Ascoidea</taxon>
    </lineage>
</organism>
<accession>A0A1D2VIL8</accession>
<dbReference type="PANTHER" id="PTHR21141:SF5">
    <property type="entry name" value="LARGE RIBOSOMAL SUBUNIT PROTEIN P2"/>
    <property type="match status" value="1"/>
</dbReference>
<dbReference type="InterPro" id="IPR038716">
    <property type="entry name" value="P1/P2_N_sf"/>
</dbReference>
<proteinExistence type="inferred from homology"/>
<name>A0A1D2VIL8_9ASCO</name>
<dbReference type="HAMAP" id="MF_01478">
    <property type="entry name" value="Ribosomal_L12_arch"/>
    <property type="match status" value="1"/>
</dbReference>
<protein>
    <submittedName>
        <fullName evidence="7">Ribosomal protein 60S</fullName>
    </submittedName>
</protein>
<gene>
    <name evidence="7" type="ORF">ASCRUDRAFT_85753</name>
</gene>
<evidence type="ECO:0000256" key="2">
    <source>
        <dbReference type="ARBA" id="ARBA00005436"/>
    </source>
</evidence>
<evidence type="ECO:0000313" key="8">
    <source>
        <dbReference type="Proteomes" id="UP000095038"/>
    </source>
</evidence>
<comment type="function">
    <text evidence="1">Component of the ribosome, a large ribonucleoprotein complex responsible for the synthesis of proteins in the cell. The small ribosomal subunit (SSU) binds messenger RNAs (mRNAs) and translates the encoded message by selecting cognate aminoacyl-transfer RNA (tRNA) molecules. The large subunit (LSU) contains the ribosomal catalytic site termed the peptidyl transferase center (PTC), which catalyzes the formation of peptide bonds, thereby polymerizing the amino acids delivered by tRNAs into a polypeptide chain. The nascent polypeptides leave the ribosome through a tunnel in the LSU and interact with protein factors that function in enzymatic processing, targeting, and the membrane insertion of nascent chains at the exit of the ribosomal tunnel.</text>
</comment>
<evidence type="ECO:0000256" key="6">
    <source>
        <dbReference type="SAM" id="MobiDB-lite"/>
    </source>
</evidence>
<dbReference type="CDD" id="cd05833">
    <property type="entry name" value="Ribosomal_P2"/>
    <property type="match status" value="1"/>
</dbReference>
<reference evidence="8" key="1">
    <citation type="submission" date="2016-05" db="EMBL/GenBank/DDBJ databases">
        <title>Comparative genomics of biotechnologically important yeasts.</title>
        <authorList>
            <consortium name="DOE Joint Genome Institute"/>
            <person name="Riley R."/>
            <person name="Haridas S."/>
            <person name="Wolfe K.H."/>
            <person name="Lopes M.R."/>
            <person name="Hittinger C.T."/>
            <person name="Goker M."/>
            <person name="Salamov A."/>
            <person name="Wisecaver J."/>
            <person name="Long T.M."/>
            <person name="Aerts A.L."/>
            <person name="Barry K."/>
            <person name="Choi C."/>
            <person name="Clum A."/>
            <person name="Coughlan A.Y."/>
            <person name="Deshpande S."/>
            <person name="Douglass A.P."/>
            <person name="Hanson S.J."/>
            <person name="Klenk H.-P."/>
            <person name="Labutti K."/>
            <person name="Lapidus A."/>
            <person name="Lindquist E."/>
            <person name="Lipzen A."/>
            <person name="Meier-Kolthoff J.P."/>
            <person name="Ohm R.A."/>
            <person name="Otillar R.P."/>
            <person name="Pangilinan J."/>
            <person name="Peng Y."/>
            <person name="Rokas A."/>
            <person name="Rosa C.A."/>
            <person name="Scheuner C."/>
            <person name="Sibirny A.A."/>
            <person name="Slot J.C."/>
            <person name="Stielow J.B."/>
            <person name="Sun H."/>
            <person name="Kurtzman C.P."/>
            <person name="Blackwell M."/>
            <person name="Grigoriev I.V."/>
            <person name="Jeffries T.W."/>
        </authorList>
    </citation>
    <scope>NUCLEOTIDE SEQUENCE [LARGE SCALE GENOMIC DNA]</scope>
    <source>
        <strain evidence="8">DSM 1968</strain>
    </source>
</reference>
<dbReference type="InterPro" id="IPR044076">
    <property type="entry name" value="Ribosomal_P2"/>
</dbReference>
<dbReference type="FunFam" id="1.10.10.1410:FF:000002">
    <property type="entry name" value="60S acidic ribosomal protein P2"/>
    <property type="match status" value="1"/>
</dbReference>
<comment type="similarity">
    <text evidence="2">Belongs to the eukaryotic ribosomal protein P1/P2 family.</text>
</comment>
<dbReference type="GeneID" id="30968544"/>
<evidence type="ECO:0000256" key="4">
    <source>
        <dbReference type="ARBA" id="ARBA00023274"/>
    </source>
</evidence>
<evidence type="ECO:0000256" key="1">
    <source>
        <dbReference type="ARBA" id="ARBA00004021"/>
    </source>
</evidence>
<dbReference type="InParanoid" id="A0A1D2VIL8"/>
<sequence length="105" mass="11022">MINIYSAAGNTNPTAKEIKKVLKSVNAEIDETKLDKFLDEVSGKTPEELIAEGNSKLSSVPGGSSGSAAGGATTTDSTDKAEEKEEEADESEEESDDDMGFGLFD</sequence>
<dbReference type="EMBL" id="KV454479">
    <property type="protein sequence ID" value="ODV61475.1"/>
    <property type="molecule type" value="Genomic_DNA"/>
</dbReference>
<dbReference type="GO" id="GO:0003735">
    <property type="term" value="F:structural constituent of ribosome"/>
    <property type="evidence" value="ECO:0007669"/>
    <property type="project" value="InterPro"/>
</dbReference>
<dbReference type="GO" id="GO:0022625">
    <property type="term" value="C:cytosolic large ribosomal subunit"/>
    <property type="evidence" value="ECO:0007669"/>
    <property type="project" value="InterPro"/>
</dbReference>
<keyword evidence="4" id="KW-0687">Ribonucleoprotein</keyword>
<dbReference type="RefSeq" id="XP_020047782.1">
    <property type="nucleotide sequence ID" value="XM_020194908.1"/>
</dbReference>
<dbReference type="GO" id="GO:0002182">
    <property type="term" value="P:cytoplasmic translational elongation"/>
    <property type="evidence" value="ECO:0007669"/>
    <property type="project" value="InterPro"/>
</dbReference>
<dbReference type="Proteomes" id="UP000095038">
    <property type="component" value="Unassembled WGS sequence"/>
</dbReference>
<evidence type="ECO:0000256" key="5">
    <source>
        <dbReference type="ARBA" id="ARBA00063629"/>
    </source>
</evidence>
<dbReference type="InterPro" id="IPR027534">
    <property type="entry name" value="Ribosomal_P1/P2"/>
</dbReference>
<dbReference type="OrthoDB" id="1227494at2759"/>
<dbReference type="Pfam" id="PF00428">
    <property type="entry name" value="Ribosomal_60s"/>
    <property type="match status" value="1"/>
</dbReference>
<dbReference type="Gene3D" id="1.10.10.1410">
    <property type="match status" value="1"/>
</dbReference>
<feature type="region of interest" description="Disordered" evidence="6">
    <location>
        <begin position="48"/>
        <end position="105"/>
    </location>
</feature>
<keyword evidence="8" id="KW-1185">Reference proteome</keyword>
<dbReference type="PANTHER" id="PTHR21141">
    <property type="entry name" value="60S ACIDIC RIBOSOMAL PROTEIN FAMILY MEMBER"/>
    <property type="match status" value="1"/>
</dbReference>
<feature type="compositionally biased region" description="Acidic residues" evidence="6">
    <location>
        <begin position="84"/>
        <end position="99"/>
    </location>
</feature>
<evidence type="ECO:0000256" key="3">
    <source>
        <dbReference type="ARBA" id="ARBA00022980"/>
    </source>
</evidence>
<dbReference type="AlphaFoldDB" id="A0A1D2VIL8"/>
<evidence type="ECO:0000313" key="7">
    <source>
        <dbReference type="EMBL" id="ODV61475.1"/>
    </source>
</evidence>
<dbReference type="STRING" id="1344418.A0A1D2VIL8"/>